<evidence type="ECO:0000313" key="1">
    <source>
        <dbReference type="EMBL" id="PXF60257.1"/>
    </source>
</evidence>
<protein>
    <submittedName>
        <fullName evidence="1">Aminoacyl-tRNA hydrolase</fullName>
    </submittedName>
</protein>
<evidence type="ECO:0000313" key="2">
    <source>
        <dbReference type="Proteomes" id="UP000248329"/>
    </source>
</evidence>
<organism evidence="1 2">
    <name type="scientific">Candidatus Methanogaster sp</name>
    <dbReference type="NCBI Taxonomy" id="3386292"/>
    <lineage>
        <taxon>Archaea</taxon>
        <taxon>Methanobacteriati</taxon>
        <taxon>Methanobacteriota</taxon>
        <taxon>Stenosarchaea group</taxon>
        <taxon>Methanomicrobia</taxon>
        <taxon>Methanosarcinales</taxon>
        <taxon>ANME-2 cluster</taxon>
        <taxon>Candidatus Methanogasteraceae</taxon>
        <taxon>Candidatus Methanogaster</taxon>
    </lineage>
</organism>
<comment type="caution">
    <text evidence="1">The sequence shown here is derived from an EMBL/GenBank/DDBJ whole genome shotgun (WGS) entry which is preliminary data.</text>
</comment>
<proteinExistence type="predicted"/>
<reference evidence="1" key="1">
    <citation type="submission" date="2018-01" db="EMBL/GenBank/DDBJ databases">
        <authorList>
            <person name="Krukenberg V."/>
        </authorList>
    </citation>
    <scope>NUCLEOTIDE SEQUENCE</scope>
    <source>
        <strain evidence="1">E20ANME2</strain>
    </source>
</reference>
<dbReference type="EMBL" id="PQXF01000018">
    <property type="protein sequence ID" value="PXF60257.1"/>
    <property type="molecule type" value="Genomic_DNA"/>
</dbReference>
<sequence>MTEYKQCIIIREDLKLSRGKLAVQVAHAAVSAAEQADSSDRRAWKDGGQKKIVLQVKDLSEMYGLKMDAEAAGLPASLITDAGLTEIPPGTVTALGIGPGRSDKLDAVTGELRLV</sequence>
<dbReference type="Proteomes" id="UP000248329">
    <property type="component" value="Unassembled WGS sequence"/>
</dbReference>
<gene>
    <name evidence="1" type="primary">pth2</name>
    <name evidence="1" type="ORF">C4B59_09890</name>
</gene>
<name>A0AC61L1T2_9EURY</name>
<accession>A0AC61L1T2</accession>
<keyword evidence="1" id="KW-0378">Hydrolase</keyword>